<evidence type="ECO:0000256" key="5">
    <source>
        <dbReference type="NCBIfam" id="TIGR00112"/>
    </source>
</evidence>
<evidence type="ECO:0000256" key="4">
    <source>
        <dbReference type="HAMAP-Rule" id="MF_01925"/>
    </source>
</evidence>
<comment type="similarity">
    <text evidence="1 4">Belongs to the pyrroline-5-carboxylate reductase family.</text>
</comment>
<comment type="caution">
    <text evidence="8">The sequence shown here is derived from an EMBL/GenBank/DDBJ whole genome shotgun (WGS) entry which is preliminary data.</text>
</comment>
<evidence type="ECO:0000313" key="8">
    <source>
        <dbReference type="EMBL" id="MDG4719630.1"/>
    </source>
</evidence>
<dbReference type="EMBL" id="JARSBO010000005">
    <property type="protein sequence ID" value="MDG4719630.1"/>
    <property type="molecule type" value="Genomic_DNA"/>
</dbReference>
<dbReference type="RefSeq" id="WP_114102849.1">
    <property type="nucleotide sequence ID" value="NZ_JARSBO010000005.1"/>
</dbReference>
<sequence length="267" mass="28485">MTRLLFLGAGDIGKAMISRLTETGMAGKIEISVCDPYFNNTDIQTTSEITAIYPTLEAAQLNGAYDVIVIAIAPELFGKLAHLMKLVTTRQSLVISVMPGINVETLRHNHAYSVVRAMPNIGAKSGHSATGCYAGPYVTEAGRAIATRLLQTIGSVYWVKEESHLHAVTAISGCGPAYFFAFTEALAKAGISLGLPDDLALDLAIDTLHSASASLHADRSPARLRDEVTTPRGVTAAALKLFGEENNLETLVRRATKAANDRSTDLE</sequence>
<gene>
    <name evidence="4 8" type="primary">proC</name>
    <name evidence="8" type="ORF">P7680_11535</name>
</gene>
<comment type="catalytic activity">
    <reaction evidence="4">
        <text>L-proline + NADP(+) = (S)-1-pyrroline-5-carboxylate + NADPH + 2 H(+)</text>
        <dbReference type="Rhea" id="RHEA:14109"/>
        <dbReference type="ChEBI" id="CHEBI:15378"/>
        <dbReference type="ChEBI" id="CHEBI:17388"/>
        <dbReference type="ChEBI" id="CHEBI:57783"/>
        <dbReference type="ChEBI" id="CHEBI:58349"/>
        <dbReference type="ChEBI" id="CHEBI:60039"/>
        <dbReference type="EC" id="1.5.1.2"/>
    </reaction>
</comment>
<dbReference type="Proteomes" id="UP001529180">
    <property type="component" value="Unassembled WGS sequence"/>
</dbReference>
<keyword evidence="3 4" id="KW-0560">Oxidoreductase</keyword>
<comment type="catalytic activity">
    <reaction evidence="4">
        <text>L-proline + NAD(+) = (S)-1-pyrroline-5-carboxylate + NADH + 2 H(+)</text>
        <dbReference type="Rhea" id="RHEA:14105"/>
        <dbReference type="ChEBI" id="CHEBI:15378"/>
        <dbReference type="ChEBI" id="CHEBI:17388"/>
        <dbReference type="ChEBI" id="CHEBI:57540"/>
        <dbReference type="ChEBI" id="CHEBI:57945"/>
        <dbReference type="ChEBI" id="CHEBI:60039"/>
        <dbReference type="EC" id="1.5.1.2"/>
    </reaction>
</comment>
<dbReference type="InterPro" id="IPR036291">
    <property type="entry name" value="NAD(P)-bd_dom_sf"/>
</dbReference>
<comment type="subcellular location">
    <subcellularLocation>
        <location evidence="4">Cytoplasm</location>
    </subcellularLocation>
</comment>
<dbReference type="PANTHER" id="PTHR11645:SF0">
    <property type="entry name" value="PYRROLINE-5-CARBOXYLATE REDUCTASE 3"/>
    <property type="match status" value="1"/>
</dbReference>
<dbReference type="InterPro" id="IPR028939">
    <property type="entry name" value="P5C_Rdtase_cat_N"/>
</dbReference>
<evidence type="ECO:0000256" key="1">
    <source>
        <dbReference type="ARBA" id="ARBA00005525"/>
    </source>
</evidence>
<dbReference type="SUPFAM" id="SSF48179">
    <property type="entry name" value="6-phosphogluconate dehydrogenase C-terminal domain-like"/>
    <property type="match status" value="1"/>
</dbReference>
<evidence type="ECO:0000256" key="3">
    <source>
        <dbReference type="ARBA" id="ARBA00023002"/>
    </source>
</evidence>
<organism evidence="8 9">
    <name type="scientific">Thalassospira aquimaris</name>
    <dbReference type="NCBI Taxonomy" id="3037796"/>
    <lineage>
        <taxon>Bacteria</taxon>
        <taxon>Pseudomonadati</taxon>
        <taxon>Pseudomonadota</taxon>
        <taxon>Alphaproteobacteria</taxon>
        <taxon>Rhodospirillales</taxon>
        <taxon>Thalassospiraceae</taxon>
        <taxon>Thalassospira</taxon>
    </lineage>
</organism>
<comment type="pathway">
    <text evidence="4">Amino-acid biosynthesis; L-proline biosynthesis; L-proline from L-glutamate 5-semialdehyde: step 1/1.</text>
</comment>
<protein>
    <recommendedName>
        <fullName evidence="4 5">Pyrroline-5-carboxylate reductase</fullName>
        <shortName evidence="4">P5C reductase</shortName>
        <shortName evidence="4">P5CR</shortName>
        <ecNumber evidence="4 5">1.5.1.2</ecNumber>
    </recommendedName>
    <alternativeName>
        <fullName evidence="4">PCA reductase</fullName>
    </alternativeName>
</protein>
<dbReference type="PIRSF" id="PIRSF000193">
    <property type="entry name" value="Pyrrol-5-carb_rd"/>
    <property type="match status" value="1"/>
</dbReference>
<comment type="function">
    <text evidence="4">Catalyzes the reduction of 1-pyrroline-5-carboxylate (PCA) to L-proline.</text>
</comment>
<dbReference type="Pfam" id="PF14748">
    <property type="entry name" value="P5CR_dimer"/>
    <property type="match status" value="1"/>
</dbReference>
<keyword evidence="4" id="KW-0028">Amino-acid biosynthesis</keyword>
<dbReference type="InterPro" id="IPR029036">
    <property type="entry name" value="P5CR_dimer"/>
</dbReference>
<accession>A0ABT6GC15</accession>
<dbReference type="InterPro" id="IPR000304">
    <property type="entry name" value="Pyrroline-COOH_reductase"/>
</dbReference>
<dbReference type="PANTHER" id="PTHR11645">
    <property type="entry name" value="PYRROLINE-5-CARBOXYLATE REDUCTASE"/>
    <property type="match status" value="1"/>
</dbReference>
<dbReference type="SUPFAM" id="SSF51735">
    <property type="entry name" value="NAD(P)-binding Rossmann-fold domains"/>
    <property type="match status" value="1"/>
</dbReference>
<keyword evidence="4" id="KW-0963">Cytoplasm</keyword>
<keyword evidence="4" id="KW-0641">Proline biosynthesis</keyword>
<evidence type="ECO:0000259" key="7">
    <source>
        <dbReference type="Pfam" id="PF14748"/>
    </source>
</evidence>
<evidence type="ECO:0000256" key="2">
    <source>
        <dbReference type="ARBA" id="ARBA00022857"/>
    </source>
</evidence>
<dbReference type="HAMAP" id="MF_01925">
    <property type="entry name" value="P5C_reductase"/>
    <property type="match status" value="1"/>
</dbReference>
<dbReference type="GO" id="GO:0004735">
    <property type="term" value="F:pyrroline-5-carboxylate reductase activity"/>
    <property type="evidence" value="ECO:0007669"/>
    <property type="project" value="UniProtKB-EC"/>
</dbReference>
<dbReference type="Gene3D" id="1.10.3730.10">
    <property type="entry name" value="ProC C-terminal domain-like"/>
    <property type="match status" value="1"/>
</dbReference>
<dbReference type="Pfam" id="PF03807">
    <property type="entry name" value="F420_oxidored"/>
    <property type="match status" value="1"/>
</dbReference>
<feature type="domain" description="Pyrroline-5-carboxylate reductase dimerisation" evidence="7">
    <location>
        <begin position="162"/>
        <end position="265"/>
    </location>
</feature>
<name>A0ABT6GC15_9PROT</name>
<keyword evidence="9" id="KW-1185">Reference proteome</keyword>
<evidence type="ECO:0000259" key="6">
    <source>
        <dbReference type="Pfam" id="PF03807"/>
    </source>
</evidence>
<dbReference type="NCBIfam" id="TIGR00112">
    <property type="entry name" value="proC"/>
    <property type="match status" value="1"/>
</dbReference>
<dbReference type="Gene3D" id="3.40.50.720">
    <property type="entry name" value="NAD(P)-binding Rossmann-like Domain"/>
    <property type="match status" value="1"/>
</dbReference>
<keyword evidence="2 4" id="KW-0521">NADP</keyword>
<feature type="domain" description="Pyrroline-5-carboxylate reductase catalytic N-terminal" evidence="6">
    <location>
        <begin position="5"/>
        <end position="99"/>
    </location>
</feature>
<dbReference type="EC" id="1.5.1.2" evidence="4 5"/>
<proteinExistence type="inferred from homology"/>
<evidence type="ECO:0000313" key="9">
    <source>
        <dbReference type="Proteomes" id="UP001529180"/>
    </source>
</evidence>
<reference evidence="8 9" key="1">
    <citation type="submission" date="2023-03" db="EMBL/GenBank/DDBJ databases">
        <title>Strain FZY0004 represents a novel species in the genus Thalassospira isolated from seawater.</title>
        <authorList>
            <person name="Fu Z.-Y."/>
        </authorList>
    </citation>
    <scope>NUCLEOTIDE SEQUENCE [LARGE SCALE GENOMIC DNA]</scope>
    <source>
        <strain evidence="8 9">FZY0004</strain>
    </source>
</reference>
<dbReference type="InterPro" id="IPR008927">
    <property type="entry name" value="6-PGluconate_DH-like_C_sf"/>
</dbReference>